<dbReference type="Gene3D" id="3.40.50.10140">
    <property type="entry name" value="Toll/interleukin-1 receptor homology (TIR) domain"/>
    <property type="match status" value="1"/>
</dbReference>
<feature type="compositionally biased region" description="Basic residues" evidence="1">
    <location>
        <begin position="123"/>
        <end position="133"/>
    </location>
</feature>
<evidence type="ECO:0000313" key="3">
    <source>
        <dbReference type="EMBL" id="NRF72300.1"/>
    </source>
</evidence>
<evidence type="ECO:0000313" key="4">
    <source>
        <dbReference type="Proteomes" id="UP000737171"/>
    </source>
</evidence>
<keyword evidence="4" id="KW-1185">Reference proteome</keyword>
<gene>
    <name evidence="3" type="ORF">HLB44_35515</name>
</gene>
<dbReference type="RefSeq" id="WP_173135261.1">
    <property type="nucleotide sequence ID" value="NZ_JABRWJ010000022.1"/>
</dbReference>
<dbReference type="InterPro" id="IPR035897">
    <property type="entry name" value="Toll_tir_struct_dom_sf"/>
</dbReference>
<dbReference type="SUPFAM" id="SSF81995">
    <property type="entry name" value="beta-sandwich domain of Sec23/24"/>
    <property type="match status" value="1"/>
</dbReference>
<dbReference type="Proteomes" id="UP000737171">
    <property type="component" value="Unassembled WGS sequence"/>
</dbReference>
<proteinExistence type="predicted"/>
<evidence type="ECO:0000256" key="1">
    <source>
        <dbReference type="SAM" id="MobiDB-lite"/>
    </source>
</evidence>
<keyword evidence="3" id="KW-0675">Receptor</keyword>
<evidence type="ECO:0000259" key="2">
    <source>
        <dbReference type="Pfam" id="PF13676"/>
    </source>
</evidence>
<dbReference type="SUPFAM" id="SSF52200">
    <property type="entry name" value="Toll/Interleukin receptor TIR domain"/>
    <property type="match status" value="1"/>
</dbReference>
<dbReference type="Pfam" id="PF13676">
    <property type="entry name" value="TIR_2"/>
    <property type="match status" value="1"/>
</dbReference>
<feature type="domain" description="TIR" evidence="2">
    <location>
        <begin position="380"/>
        <end position="471"/>
    </location>
</feature>
<dbReference type="InterPro" id="IPR000157">
    <property type="entry name" value="TIR_dom"/>
</dbReference>
<feature type="compositionally biased region" description="Low complexity" evidence="1">
    <location>
        <begin position="99"/>
        <end position="110"/>
    </location>
</feature>
<feature type="compositionally biased region" description="Low complexity" evidence="1">
    <location>
        <begin position="134"/>
        <end position="159"/>
    </location>
</feature>
<reference evidence="3 4" key="1">
    <citation type="submission" date="2020-05" db="EMBL/GenBank/DDBJ databases">
        <title>Aquincola sp. isolate from soil.</title>
        <authorList>
            <person name="Han J."/>
            <person name="Kim D.-U."/>
        </authorList>
    </citation>
    <scope>NUCLEOTIDE SEQUENCE [LARGE SCALE GENOMIC DNA]</scope>
    <source>
        <strain evidence="3 4">S2</strain>
    </source>
</reference>
<accession>A0ABX2EU80</accession>
<sequence>MAIENAQRHLHLKRASARAQRLDLEQRVLRALAEALKARFGSTFAQQLQHQQRIQLQQVRHPLQLFDELSVNWPKALRDYLLENWQAFADVQQQQQQQQQEQQQQQQQQQQEEEEEEEELRSHRQRRHEHGHQRQQQQEQQQQPQQRQQPRQLQRQEPQAPRESESELARIALERILNRELELSRMLVQANDDVEALAADVESKSEPVRQSDQPAVLEEHLQFSLWSPHAVAVGQTFVLDFWVHTASQATKVQALMNRMGQSAVGKPCDSVTSRAAALTVRLLCPALVIEQDLQLLTWTGTENSASFTCRADSGSWGGTVQGYFDVRAGGLSLSRLPFELKLTAGPQLQQQQQVPWQQQQQQQQQFQKMSWTSFARGTAFASYSSEDRIDVLRCTEGLKKGAPFMDVYLDIVKLRSGDDWERTLMAYIRTSDVFYLFWSPSAAKSNWVDREWRYAYQERGLDFIDPFPLEDPRLVPPPTELERLHFNSAYLSHINAEKYIKERMRAIPQTGH</sequence>
<organism evidence="3 4">
    <name type="scientific">Pseudaquabacterium terrae</name>
    <dbReference type="NCBI Taxonomy" id="2732868"/>
    <lineage>
        <taxon>Bacteria</taxon>
        <taxon>Pseudomonadati</taxon>
        <taxon>Pseudomonadota</taxon>
        <taxon>Betaproteobacteria</taxon>
        <taxon>Burkholderiales</taxon>
        <taxon>Sphaerotilaceae</taxon>
        <taxon>Pseudaquabacterium</taxon>
    </lineage>
</organism>
<protein>
    <submittedName>
        <fullName evidence="3">Toll/interleukin-1 receptor domain-containing protein</fullName>
    </submittedName>
</protein>
<comment type="caution">
    <text evidence="3">The sequence shown here is derived from an EMBL/GenBank/DDBJ whole genome shotgun (WGS) entry which is preliminary data.</text>
</comment>
<feature type="region of interest" description="Disordered" evidence="1">
    <location>
        <begin position="99"/>
        <end position="167"/>
    </location>
</feature>
<name>A0ABX2EU80_9BURK</name>
<dbReference type="EMBL" id="JABRWJ010000022">
    <property type="protein sequence ID" value="NRF72300.1"/>
    <property type="molecule type" value="Genomic_DNA"/>
</dbReference>